<feature type="compositionally biased region" description="Low complexity" evidence="1">
    <location>
        <begin position="7"/>
        <end position="21"/>
    </location>
</feature>
<organism evidence="2">
    <name type="scientific">Zea mays</name>
    <name type="common">Maize</name>
    <dbReference type="NCBI Taxonomy" id="4577"/>
    <lineage>
        <taxon>Eukaryota</taxon>
        <taxon>Viridiplantae</taxon>
        <taxon>Streptophyta</taxon>
        <taxon>Embryophyta</taxon>
        <taxon>Tracheophyta</taxon>
        <taxon>Spermatophyta</taxon>
        <taxon>Magnoliopsida</taxon>
        <taxon>Liliopsida</taxon>
        <taxon>Poales</taxon>
        <taxon>Poaceae</taxon>
        <taxon>PACMAD clade</taxon>
        <taxon>Panicoideae</taxon>
        <taxon>Andropogonodae</taxon>
        <taxon>Andropogoneae</taxon>
        <taxon>Tripsacinae</taxon>
        <taxon>Zea</taxon>
    </lineage>
</organism>
<sequence>MDPATRPWPSARTPSASPSAWQRSSPASEPIKYIITLRNLSLSHVLSS</sequence>
<dbReference type="EMBL" id="CM000781">
    <property type="protein sequence ID" value="AQK69589.1"/>
    <property type="molecule type" value="Genomic_DNA"/>
</dbReference>
<keyword evidence="2" id="KW-0456">Lyase</keyword>
<dbReference type="GO" id="GO:0016829">
    <property type="term" value="F:lyase activity"/>
    <property type="evidence" value="ECO:0007669"/>
    <property type="project" value="UniProtKB-KW"/>
</dbReference>
<reference evidence="2" key="1">
    <citation type="submission" date="2015-12" db="EMBL/GenBank/DDBJ databases">
        <title>Update maize B73 reference genome by single molecule sequencing technologies.</title>
        <authorList>
            <consortium name="Maize Genome Sequencing Project"/>
            <person name="Ware D."/>
        </authorList>
    </citation>
    <scope>NUCLEOTIDE SEQUENCE</scope>
    <source>
        <tissue evidence="2">Seedling</tissue>
    </source>
</reference>
<dbReference type="AlphaFoldDB" id="A0A1D6H436"/>
<accession>A0A1D6H436</accession>
<name>A0A1D6H436_MAIZE</name>
<feature type="non-terminal residue" evidence="2">
    <location>
        <position position="48"/>
    </location>
</feature>
<evidence type="ECO:0000256" key="1">
    <source>
        <dbReference type="SAM" id="MobiDB-lite"/>
    </source>
</evidence>
<evidence type="ECO:0000313" key="2">
    <source>
        <dbReference type="EMBL" id="AQK69589.1"/>
    </source>
</evidence>
<proteinExistence type="predicted"/>
<feature type="region of interest" description="Disordered" evidence="1">
    <location>
        <begin position="1"/>
        <end position="26"/>
    </location>
</feature>
<gene>
    <name evidence="2" type="ORF">ZEAMMB73_Zm00001d015820</name>
</gene>
<protein>
    <submittedName>
        <fullName evidence="2">Pectin lyase-like superfamily protein</fullName>
    </submittedName>
</protein>